<proteinExistence type="inferred from homology"/>
<accession>A0A0V8RUR3</accession>
<dbReference type="Pfam" id="PF22641">
    <property type="entry name" value="TiaS_TCKD"/>
    <property type="match status" value="1"/>
</dbReference>
<feature type="domain" description="TiaS-like TCKD" evidence="9">
    <location>
        <begin position="5"/>
        <end position="63"/>
    </location>
</feature>
<evidence type="ECO:0000256" key="6">
    <source>
        <dbReference type="HAMAP-Rule" id="MF_01892"/>
    </source>
</evidence>
<evidence type="ECO:0000259" key="9">
    <source>
        <dbReference type="Pfam" id="PF22641"/>
    </source>
</evidence>
<dbReference type="GO" id="GO:0005524">
    <property type="term" value="F:ATP binding"/>
    <property type="evidence" value="ECO:0007669"/>
    <property type="project" value="UniProtKB-KW"/>
</dbReference>
<keyword evidence="5 6" id="KW-0067">ATP-binding</keyword>
<dbReference type="AlphaFoldDB" id="A0A0V8RUR3"/>
<dbReference type="Proteomes" id="UP000053352">
    <property type="component" value="Unassembled WGS sequence"/>
</dbReference>
<dbReference type="InterPro" id="IPR024913">
    <property type="entry name" value="tRNA_Ile2__agm2C_synt"/>
</dbReference>
<evidence type="ECO:0000259" key="8">
    <source>
        <dbReference type="Pfam" id="PF08489"/>
    </source>
</evidence>
<dbReference type="PANTHER" id="PTHR40705:SF2">
    <property type="entry name" value="DUF1743 DOMAIN-CONTAINING PROTEIN"/>
    <property type="match status" value="1"/>
</dbReference>
<comment type="subcellular location">
    <subcellularLocation>
        <location evidence="6">Cytoplasm</location>
    </subcellularLocation>
</comment>
<dbReference type="Pfam" id="PF08489">
    <property type="entry name" value="TiaS_FLD"/>
    <property type="match status" value="1"/>
</dbReference>
<dbReference type="EMBL" id="LNTB01000001">
    <property type="protein sequence ID" value="KSW11752.1"/>
    <property type="molecule type" value="Genomic_DNA"/>
</dbReference>
<dbReference type="GO" id="GO:0005737">
    <property type="term" value="C:cytoplasm"/>
    <property type="evidence" value="ECO:0007669"/>
    <property type="project" value="UniProtKB-SubCell"/>
</dbReference>
<sequence length="413" mass="46195">MIAAIGLDSFDTAFAGCTTHFASIILHQALREGYEPVDYPWLIRLNPAVPWKTRGNGAVALLLHVDSRSDAERLAQLVRKASRLYATAPEGKAAYVILVLEDAERLEDYMEHRPRCLERLYLRAVHESVPLRLAEKCLRETATLTAGYGGAGSRGLVGSLAALGAVLSDYTFELLAYRRLKNWAKPRRIDEESVIEYDLKTRPYTFMNYDYEEGRVLIAPHGYDPVLYGVRGERPDILLKALDTIEAGEEPSHWTIFRSNQATGAHLRRKPVARVRPYDNPVVEGRIEDVKRLPGGHVLARICDETGCIDTAFYRETGRLRRIVLRLPSGSLVEAGGQAKPHRGRLTLNAEYLCVRETPPVEAGCRAAEYKLLGCYTPPLSSYHHLMPPPGRAPGERRLEPPRTPVASPRINL</sequence>
<dbReference type="Gene3D" id="2.40.50.1010">
    <property type="match status" value="1"/>
</dbReference>
<evidence type="ECO:0000313" key="11">
    <source>
        <dbReference type="Proteomes" id="UP000053352"/>
    </source>
</evidence>
<evidence type="ECO:0000256" key="1">
    <source>
        <dbReference type="ARBA" id="ARBA00022490"/>
    </source>
</evidence>
<evidence type="ECO:0000256" key="3">
    <source>
        <dbReference type="ARBA" id="ARBA00022694"/>
    </source>
</evidence>
<dbReference type="HAMAP" id="MF_01892">
    <property type="entry name" value="tRNA_Ile2_agm2C_synt"/>
    <property type="match status" value="1"/>
</dbReference>
<dbReference type="EC" id="6.3.4.22" evidence="6"/>
<keyword evidence="11" id="KW-1185">Reference proteome</keyword>
<reference evidence="10 11" key="1">
    <citation type="submission" date="2015-11" db="EMBL/GenBank/DDBJ databases">
        <title>Genome sequence of Pyrodictium occultum PL-19, a marine hyperthermophilic archaeon isolated from Volcano, Italy.</title>
        <authorList>
            <person name="Utturkar S."/>
            <person name="Huber H."/>
            <person name="Leptihn S."/>
            <person name="Brown S."/>
            <person name="Stetter K.O."/>
            <person name="Podar M."/>
        </authorList>
    </citation>
    <scope>NUCLEOTIDE SEQUENCE [LARGE SCALE GENOMIC DNA]</scope>
    <source>
        <strain evidence="10 11">PL-19</strain>
    </source>
</reference>
<keyword evidence="1 6" id="KW-0963">Cytoplasm</keyword>
<feature type="region of interest" description="Disordered" evidence="7">
    <location>
        <begin position="386"/>
        <end position="413"/>
    </location>
</feature>
<dbReference type="Gene3D" id="3.30.70.2200">
    <property type="match status" value="1"/>
</dbReference>
<evidence type="ECO:0000313" key="10">
    <source>
        <dbReference type="EMBL" id="KSW11752.1"/>
    </source>
</evidence>
<dbReference type="InterPro" id="IPR013696">
    <property type="entry name" value="TiaS_FLD"/>
</dbReference>
<organism evidence="10 11">
    <name type="scientific">Pyrodictium occultum</name>
    <dbReference type="NCBI Taxonomy" id="2309"/>
    <lineage>
        <taxon>Archaea</taxon>
        <taxon>Thermoproteota</taxon>
        <taxon>Thermoprotei</taxon>
        <taxon>Desulfurococcales</taxon>
        <taxon>Pyrodictiaceae</taxon>
        <taxon>Pyrodictium</taxon>
    </lineage>
</organism>
<comment type="catalytic activity">
    <reaction evidence="6">
        <text>cytidine(34) in tRNA(Ile2) + agmatine + ATP + H2O = 2-agmatinylcytidine(34) in tRNA(Ile2) + AMP + 2 phosphate + 2 H(+)</text>
        <dbReference type="Rhea" id="RHEA:43608"/>
        <dbReference type="Rhea" id="RHEA-COMP:10625"/>
        <dbReference type="Rhea" id="RHEA-COMP:10626"/>
        <dbReference type="ChEBI" id="CHEBI:15377"/>
        <dbReference type="ChEBI" id="CHEBI:15378"/>
        <dbReference type="ChEBI" id="CHEBI:30616"/>
        <dbReference type="ChEBI" id="CHEBI:43474"/>
        <dbReference type="ChEBI" id="CHEBI:58145"/>
        <dbReference type="ChEBI" id="CHEBI:82748"/>
        <dbReference type="ChEBI" id="CHEBI:83545"/>
        <dbReference type="ChEBI" id="CHEBI:456215"/>
        <dbReference type="EC" id="6.3.4.22"/>
    </reaction>
</comment>
<gene>
    <name evidence="6" type="primary">tiaS</name>
    <name evidence="10" type="ORF">CF15_02770</name>
</gene>
<keyword evidence="3 6" id="KW-0819">tRNA processing</keyword>
<keyword evidence="4 6" id="KW-0547">Nucleotide-binding</keyword>
<comment type="function">
    <text evidence="6">ATP-dependent agmatine transferase that catalyzes the formation of 2-agmatinylcytidine (agm2C) at the wobble position (C34) of tRNA(Ile2), converting the codon specificity from AUG to AUA.</text>
</comment>
<dbReference type="GO" id="GO:0016879">
    <property type="term" value="F:ligase activity, forming carbon-nitrogen bonds"/>
    <property type="evidence" value="ECO:0007669"/>
    <property type="project" value="UniProtKB-UniRule"/>
</dbReference>
<dbReference type="OrthoDB" id="39189at2157"/>
<dbReference type="GO" id="GO:0002101">
    <property type="term" value="P:tRNA wobble cytosine modification"/>
    <property type="evidence" value="ECO:0007669"/>
    <property type="project" value="UniProtKB-UniRule"/>
</dbReference>
<name>A0A0V8RUR3_PYROC</name>
<comment type="caution">
    <text evidence="10">The sequence shown here is derived from an EMBL/GenBank/DDBJ whole genome shotgun (WGS) entry which is preliminary data.</text>
</comment>
<comment type="similarity">
    <text evidence="6">Belongs to the TiaS family.</text>
</comment>
<dbReference type="RefSeq" id="WP_058370429.1">
    <property type="nucleotide sequence ID" value="NZ_LNTB01000001.1"/>
</dbReference>
<evidence type="ECO:0000256" key="4">
    <source>
        <dbReference type="ARBA" id="ARBA00022741"/>
    </source>
</evidence>
<dbReference type="STRING" id="2309.CF15_02770"/>
<protein>
    <recommendedName>
        <fullName evidence="6">tRNA(Ile2) 2-agmatinylcytidine synthetase TiaS</fullName>
        <shortName evidence="6">tRNA(Ile2)-agm2C synthetase</shortName>
        <ecNumber evidence="6">6.3.4.22</ecNumber>
    </recommendedName>
    <alternativeName>
        <fullName evidence="6">tRNA(Ile2) agmatidine synthetase</fullName>
    </alternativeName>
</protein>
<evidence type="ECO:0000256" key="7">
    <source>
        <dbReference type="SAM" id="MobiDB-lite"/>
    </source>
</evidence>
<dbReference type="Gene3D" id="3.90.600.20">
    <property type="match status" value="1"/>
</dbReference>
<keyword evidence="2 6" id="KW-0436">Ligase</keyword>
<evidence type="ECO:0000256" key="2">
    <source>
        <dbReference type="ARBA" id="ARBA00022598"/>
    </source>
</evidence>
<evidence type="ECO:0000256" key="5">
    <source>
        <dbReference type="ARBA" id="ARBA00022840"/>
    </source>
</evidence>
<dbReference type="InterPro" id="IPR053870">
    <property type="entry name" value="TiaS-like_TCKD"/>
</dbReference>
<dbReference type="PANTHER" id="PTHR40705">
    <property type="entry name" value="TRNA(ILE2) 2-AGMATINYLCYTIDINE SYNTHETASE TIAS"/>
    <property type="match status" value="1"/>
</dbReference>
<feature type="domain" description="TiaS FLD" evidence="8">
    <location>
        <begin position="154"/>
        <end position="266"/>
    </location>
</feature>